<feature type="region of interest" description="Disordered" evidence="3">
    <location>
        <begin position="842"/>
        <end position="883"/>
    </location>
</feature>
<dbReference type="Pfam" id="PF00385">
    <property type="entry name" value="Chromo"/>
    <property type="match status" value="1"/>
</dbReference>
<name>A0A9W7G626_9STRA</name>
<dbReference type="AlphaFoldDB" id="A0A9W7G626"/>
<evidence type="ECO:0000313" key="7">
    <source>
        <dbReference type="Proteomes" id="UP001165065"/>
    </source>
</evidence>
<dbReference type="Pfam" id="PF13621">
    <property type="entry name" value="Cupin_8"/>
    <property type="match status" value="1"/>
</dbReference>
<feature type="compositionally biased region" description="Pro residues" evidence="3">
    <location>
        <begin position="125"/>
        <end position="135"/>
    </location>
</feature>
<dbReference type="SUPFAM" id="SSF51197">
    <property type="entry name" value="Clavaminate synthase-like"/>
    <property type="match status" value="1"/>
</dbReference>
<feature type="compositionally biased region" description="Gly residues" evidence="3">
    <location>
        <begin position="577"/>
        <end position="600"/>
    </location>
</feature>
<feature type="compositionally biased region" description="Basic residues" evidence="3">
    <location>
        <begin position="649"/>
        <end position="663"/>
    </location>
</feature>
<feature type="region of interest" description="Disordered" evidence="3">
    <location>
        <begin position="572"/>
        <end position="676"/>
    </location>
</feature>
<proteinExistence type="predicted"/>
<feature type="region of interest" description="Disordered" evidence="3">
    <location>
        <begin position="123"/>
        <end position="192"/>
    </location>
</feature>
<gene>
    <name evidence="6" type="ORF">TrCOL_g11574</name>
</gene>
<dbReference type="Gene3D" id="2.60.120.650">
    <property type="entry name" value="Cupin"/>
    <property type="match status" value="1"/>
</dbReference>
<dbReference type="InterPro" id="IPR003347">
    <property type="entry name" value="JmjC_dom"/>
</dbReference>
<feature type="compositionally biased region" description="Gly residues" evidence="3">
    <location>
        <begin position="608"/>
        <end position="627"/>
    </location>
</feature>
<dbReference type="SMART" id="SM00298">
    <property type="entry name" value="CHROMO"/>
    <property type="match status" value="1"/>
</dbReference>
<feature type="compositionally biased region" description="Polar residues" evidence="3">
    <location>
        <begin position="173"/>
        <end position="186"/>
    </location>
</feature>
<comment type="caution">
    <text evidence="6">The sequence shown here is derived from an EMBL/GenBank/DDBJ whole genome shotgun (WGS) entry which is preliminary data.</text>
</comment>
<dbReference type="PROSITE" id="PS50013">
    <property type="entry name" value="CHROMO_2"/>
    <property type="match status" value="1"/>
</dbReference>
<dbReference type="Gene3D" id="2.40.50.40">
    <property type="match status" value="1"/>
</dbReference>
<dbReference type="InterPro" id="IPR023779">
    <property type="entry name" value="Chromodomain_CS"/>
</dbReference>
<dbReference type="SUPFAM" id="SSF54160">
    <property type="entry name" value="Chromo domain-like"/>
    <property type="match status" value="1"/>
</dbReference>
<dbReference type="InterPro" id="IPR051219">
    <property type="entry name" value="Heterochromatin_chromo-domain"/>
</dbReference>
<dbReference type="PROSITE" id="PS00598">
    <property type="entry name" value="CHROMO_1"/>
    <property type="match status" value="1"/>
</dbReference>
<reference evidence="7" key="1">
    <citation type="journal article" date="2023" name="Commun. Biol.">
        <title>Genome analysis of Parmales, the sister group of diatoms, reveals the evolutionary specialization of diatoms from phago-mixotrophs to photoautotrophs.</title>
        <authorList>
            <person name="Ban H."/>
            <person name="Sato S."/>
            <person name="Yoshikawa S."/>
            <person name="Yamada K."/>
            <person name="Nakamura Y."/>
            <person name="Ichinomiya M."/>
            <person name="Sato N."/>
            <person name="Blanc-Mathieu R."/>
            <person name="Endo H."/>
            <person name="Kuwata A."/>
            <person name="Ogata H."/>
        </authorList>
    </citation>
    <scope>NUCLEOTIDE SEQUENCE [LARGE SCALE GENOMIC DNA]</scope>
</reference>
<dbReference type="InterPro" id="IPR016197">
    <property type="entry name" value="Chromo-like_dom_sf"/>
</dbReference>
<protein>
    <recommendedName>
        <fullName evidence="8">JmjC domain-containing protein</fullName>
    </recommendedName>
</protein>
<dbReference type="PROSITE" id="PS51184">
    <property type="entry name" value="JMJC"/>
    <property type="match status" value="1"/>
</dbReference>
<dbReference type="Proteomes" id="UP001165065">
    <property type="component" value="Unassembled WGS sequence"/>
</dbReference>
<evidence type="ECO:0000259" key="4">
    <source>
        <dbReference type="PROSITE" id="PS50013"/>
    </source>
</evidence>
<dbReference type="CDD" id="cd00024">
    <property type="entry name" value="CD_CSD"/>
    <property type="match status" value="1"/>
</dbReference>
<dbReference type="PANTHER" id="PTHR22812">
    <property type="entry name" value="CHROMOBOX PROTEIN"/>
    <property type="match status" value="1"/>
</dbReference>
<dbReference type="EMBL" id="BRYA01000033">
    <property type="protein sequence ID" value="GMI33520.1"/>
    <property type="molecule type" value="Genomic_DNA"/>
</dbReference>
<feature type="compositionally biased region" description="Low complexity" evidence="3">
    <location>
        <begin position="19"/>
        <end position="31"/>
    </location>
</feature>
<dbReference type="OrthoDB" id="197493at2759"/>
<dbReference type="InterPro" id="IPR000953">
    <property type="entry name" value="Chromo/chromo_shadow_dom"/>
</dbReference>
<feature type="region of interest" description="Disordered" evidence="3">
    <location>
        <begin position="1"/>
        <end position="31"/>
    </location>
</feature>
<evidence type="ECO:0000256" key="2">
    <source>
        <dbReference type="ARBA" id="ARBA00023242"/>
    </source>
</evidence>
<sequence length="1105" mass="121529">MPKNKQQIVRSQKPTKGWTPKPNKGYKTTTKKGNIIAVEKKGRKKDVFWEVESVVGRRIQGGGVQYLIKWKGYSNRDNTWEPEENLSDSAIREAEKYMNSIGISSVAKISKGDEAKLGLLFNSPPSIPPKLPQPPSTTTNPPVNHNLFDNFANFAPQSDQPPSGTTDVLGHATQGTEQTTNSSLPSNPYPPDPCGINWDPLSHLRVMKVRRISLKDPNANGEIDMARLEGVPVVLTDLPPFWAGFAAQWLTNSSGGPRLDVSAMANSIGNELVPVIRHDYNAEAPIGGHILARSYLEKCWSKGNNNLYLHQWQFPLSKTAAAKLCTGTSSSLPCLGVNLLEFSNTDSVNPFQYLFMGTEGTYSKLHQDNGGLSIIISPIVGQKDVVMVHRDDHQSLYHGEADVNNPDLHKFPLLSYARIWKTRVNPGEALFMPQDTFHQVNNVSDCLSYSSFHLDTLNLPSFIQSFMDRDAPEINHRATLWNAGTDLISMVDKLTDACSLAQEKGMPVPALTEENLKHVDTLRRLRHGVREFDVKLKAQRAVLDKEDSGEYEWDKLVEDIDLCLLEFRQRVNTNTNTGGGGSKTNEVGGGNSAKKGGGISPKGEGISPKGGGISPKGGGVSPKGGGISTSTKGRGSSTKGGGGANTKKGEKKKGTRKSTRSKKGGAGVNDGPPTFTFDPLIILEDRTRQTKFKGPSATRRFFAKFHQGYKPTVKGEAYQLIEPASIGFPETSIICRFVDGRYKIYNQGVVWSSINAASRDLKVKINSIPVNQHRKKKPPASGTSSHDVLGDADIIFEQSRAHMKAINPMDGSEEDVSLRMSFNERVKEQRWKEEQRQLSLAGFSAPKQKRRKVTNGQSASEPLAVDLSSPTYDDISSSSSPRKSALTSLANAFALTDRMSADAELSDVEIVPDPRSEKKKNEKSGKSDYSIDNHFPYPRTNNLDEYLKTLPTRFQTQKRSTSSSPSPLSSVKRSNSGRSGTPSVQVIPPAGSPLTVVYQNRLVPSICTKYVTDIPYAVVAYDGYTSELYDEVKPLETLRLATGNGRIECTPSNAKVGTRVFGRWGTRRDMYRGAVIQVKVGDLIKVRIGGREEWELWVRGDMIHR</sequence>
<feature type="compositionally biased region" description="Polar residues" evidence="3">
    <location>
        <begin position="155"/>
        <end position="166"/>
    </location>
</feature>
<dbReference type="InterPro" id="IPR023780">
    <property type="entry name" value="Chromo_domain"/>
</dbReference>
<feature type="compositionally biased region" description="Basic and acidic residues" evidence="3">
    <location>
        <begin position="912"/>
        <end position="931"/>
    </location>
</feature>
<accession>A0A9W7G626</accession>
<comment type="subcellular location">
    <subcellularLocation>
        <location evidence="1">Nucleus</location>
    </subcellularLocation>
</comment>
<evidence type="ECO:0000313" key="6">
    <source>
        <dbReference type="EMBL" id="GMI33520.1"/>
    </source>
</evidence>
<keyword evidence="7" id="KW-1185">Reference proteome</keyword>
<feature type="compositionally biased region" description="Low complexity" evidence="3">
    <location>
        <begin position="628"/>
        <end position="637"/>
    </location>
</feature>
<feature type="compositionally biased region" description="Low complexity" evidence="3">
    <location>
        <begin position="867"/>
        <end position="883"/>
    </location>
</feature>
<evidence type="ECO:0008006" key="8">
    <source>
        <dbReference type="Google" id="ProtNLM"/>
    </source>
</evidence>
<dbReference type="GO" id="GO:0005634">
    <property type="term" value="C:nucleus"/>
    <property type="evidence" value="ECO:0007669"/>
    <property type="project" value="UniProtKB-SubCell"/>
</dbReference>
<feature type="domain" description="Chromo" evidence="4">
    <location>
        <begin position="49"/>
        <end position="99"/>
    </location>
</feature>
<feature type="region of interest" description="Disordered" evidence="3">
    <location>
        <begin position="906"/>
        <end position="990"/>
    </location>
</feature>
<feature type="compositionally biased region" description="Low complexity" evidence="3">
    <location>
        <begin position="955"/>
        <end position="976"/>
    </location>
</feature>
<organism evidence="6 7">
    <name type="scientific">Triparma columacea</name>
    <dbReference type="NCBI Taxonomy" id="722753"/>
    <lineage>
        <taxon>Eukaryota</taxon>
        <taxon>Sar</taxon>
        <taxon>Stramenopiles</taxon>
        <taxon>Ochrophyta</taxon>
        <taxon>Bolidophyceae</taxon>
        <taxon>Parmales</taxon>
        <taxon>Triparmaceae</taxon>
        <taxon>Triparma</taxon>
    </lineage>
</organism>
<feature type="compositionally biased region" description="Polar residues" evidence="3">
    <location>
        <begin position="1"/>
        <end position="14"/>
    </location>
</feature>
<dbReference type="InterPro" id="IPR041667">
    <property type="entry name" value="Cupin_8"/>
</dbReference>
<evidence type="ECO:0000256" key="1">
    <source>
        <dbReference type="ARBA" id="ARBA00004123"/>
    </source>
</evidence>
<dbReference type="SMART" id="SM00558">
    <property type="entry name" value="JmjC"/>
    <property type="match status" value="1"/>
</dbReference>
<evidence type="ECO:0000259" key="5">
    <source>
        <dbReference type="PROSITE" id="PS51184"/>
    </source>
</evidence>
<feature type="domain" description="JmjC" evidence="5">
    <location>
        <begin position="329"/>
        <end position="470"/>
    </location>
</feature>
<keyword evidence="2" id="KW-0539">Nucleus</keyword>
<evidence type="ECO:0000256" key="3">
    <source>
        <dbReference type="SAM" id="MobiDB-lite"/>
    </source>
</evidence>